<dbReference type="Proteomes" id="UP000317178">
    <property type="component" value="Chromosome"/>
</dbReference>
<name>A0A518CK12_9PLAN</name>
<protein>
    <submittedName>
        <fullName evidence="2">Uncharacterized protein</fullName>
    </submittedName>
</protein>
<feature type="transmembrane region" description="Helical" evidence="1">
    <location>
        <begin position="21"/>
        <end position="39"/>
    </location>
</feature>
<feature type="transmembrane region" description="Helical" evidence="1">
    <location>
        <begin position="45"/>
        <end position="63"/>
    </location>
</feature>
<keyword evidence="1" id="KW-1133">Transmembrane helix</keyword>
<keyword evidence="1" id="KW-0472">Membrane</keyword>
<dbReference type="AlphaFoldDB" id="A0A518CK12"/>
<gene>
    <name evidence="2" type="ORF">Pla110_12760</name>
</gene>
<evidence type="ECO:0000313" key="3">
    <source>
        <dbReference type="Proteomes" id="UP000317178"/>
    </source>
</evidence>
<dbReference type="EMBL" id="CP036281">
    <property type="protein sequence ID" value="QDU79565.1"/>
    <property type="molecule type" value="Genomic_DNA"/>
</dbReference>
<evidence type="ECO:0000313" key="2">
    <source>
        <dbReference type="EMBL" id="QDU79565.1"/>
    </source>
</evidence>
<reference evidence="2 3" key="1">
    <citation type="submission" date="2019-02" db="EMBL/GenBank/DDBJ databases">
        <title>Deep-cultivation of Planctomycetes and their phenomic and genomic characterization uncovers novel biology.</title>
        <authorList>
            <person name="Wiegand S."/>
            <person name="Jogler M."/>
            <person name="Boedeker C."/>
            <person name="Pinto D."/>
            <person name="Vollmers J."/>
            <person name="Rivas-Marin E."/>
            <person name="Kohn T."/>
            <person name="Peeters S.H."/>
            <person name="Heuer A."/>
            <person name="Rast P."/>
            <person name="Oberbeckmann S."/>
            <person name="Bunk B."/>
            <person name="Jeske O."/>
            <person name="Meyerdierks A."/>
            <person name="Storesund J.E."/>
            <person name="Kallscheuer N."/>
            <person name="Luecker S."/>
            <person name="Lage O.M."/>
            <person name="Pohl T."/>
            <person name="Merkel B.J."/>
            <person name="Hornburger P."/>
            <person name="Mueller R.-W."/>
            <person name="Bruemmer F."/>
            <person name="Labrenz M."/>
            <person name="Spormann A.M."/>
            <person name="Op den Camp H."/>
            <person name="Overmann J."/>
            <person name="Amann R."/>
            <person name="Jetten M.S.M."/>
            <person name="Mascher T."/>
            <person name="Medema M.H."/>
            <person name="Devos D.P."/>
            <person name="Kaster A.-K."/>
            <person name="Ovreas L."/>
            <person name="Rohde M."/>
            <person name="Galperin M.Y."/>
            <person name="Jogler C."/>
        </authorList>
    </citation>
    <scope>NUCLEOTIDE SEQUENCE [LARGE SCALE GENOMIC DNA]</scope>
    <source>
        <strain evidence="2 3">Pla110</strain>
    </source>
</reference>
<evidence type="ECO:0000256" key="1">
    <source>
        <dbReference type="SAM" id="Phobius"/>
    </source>
</evidence>
<proteinExistence type="predicted"/>
<keyword evidence="1" id="KW-0812">Transmembrane</keyword>
<dbReference type="KEGG" id="plon:Pla110_12760"/>
<organism evidence="2 3">
    <name type="scientific">Polystyrenella longa</name>
    <dbReference type="NCBI Taxonomy" id="2528007"/>
    <lineage>
        <taxon>Bacteria</taxon>
        <taxon>Pseudomonadati</taxon>
        <taxon>Planctomycetota</taxon>
        <taxon>Planctomycetia</taxon>
        <taxon>Planctomycetales</taxon>
        <taxon>Planctomycetaceae</taxon>
        <taxon>Polystyrenella</taxon>
    </lineage>
</organism>
<accession>A0A518CK12</accession>
<keyword evidence="3" id="KW-1185">Reference proteome</keyword>
<sequence>MLNPASPVYQSSDQQSKKEQFMILACGMGSPWILVFYYGRMLAPVLGACLMISPFVLLLWNACKQN</sequence>